<dbReference type="eggNOG" id="COG4950">
    <property type="taxonomic scope" value="Bacteria"/>
</dbReference>
<evidence type="ECO:0000313" key="1">
    <source>
        <dbReference type="EMBL" id="KGD73101.1"/>
    </source>
</evidence>
<dbReference type="AlphaFoldDB" id="A0A095T8B1"/>
<dbReference type="Proteomes" id="UP000029577">
    <property type="component" value="Unassembled WGS sequence"/>
</dbReference>
<dbReference type="InterPro" id="IPR029032">
    <property type="entry name" value="AhpD-like"/>
</dbReference>
<dbReference type="RefSeq" id="WP_038020760.1">
    <property type="nucleotide sequence ID" value="NZ_JPKR02000003.1"/>
</dbReference>
<sequence>MELRQRQSSYTLMSESHSGSCQLYLPAGTGTNTLRHPDDLFAGLLQHSAVSVSLRRLLLPVTRHSAAIYSRLFPETPCPEINCSLTLYDRLNIALTVAQLSDISLLCDFYANHLSPLAGPSGTKENNNRLTEITQYARQLACFPATACAPAISRLQNVGLTASDILTLHHICGFISWQSRMMTGIMALSGIKLPAFFMFTSAPVFPDLLSDTVSPQKLPPAEFNLLREPALEILREVQTLNHPDFVPLVIAHAPAPAQAWLCLRSISPGSLSEAQSRELELAVYLPANTASDHSISGSVSHLIRQLLQMPARDCFTETERLNRNGWKLEAILQMLSVVASSGWDRALTPLS</sequence>
<keyword evidence="2" id="KW-1185">Reference proteome</keyword>
<gene>
    <name evidence="1" type="ORF">HA49_12980</name>
</gene>
<protein>
    <submittedName>
        <fullName evidence="1">Uncharacterized protein</fullName>
    </submittedName>
</protein>
<dbReference type="STRING" id="642227.HA49_12980"/>
<accession>A0A095T8B1</accession>
<name>A0A095T8B1_9GAMM</name>
<proteinExistence type="predicted"/>
<dbReference type="SUPFAM" id="SSF69118">
    <property type="entry name" value="AhpD-like"/>
    <property type="match status" value="1"/>
</dbReference>
<dbReference type="OrthoDB" id="6496098at2"/>
<comment type="caution">
    <text evidence="1">The sequence shown here is derived from an EMBL/GenBank/DDBJ whole genome shotgun (WGS) entry which is preliminary data.</text>
</comment>
<evidence type="ECO:0000313" key="2">
    <source>
        <dbReference type="Proteomes" id="UP000029577"/>
    </source>
</evidence>
<reference evidence="1" key="1">
    <citation type="submission" date="2014-12" db="EMBL/GenBank/DDBJ databases">
        <title>The draft genome of the Tatumella morbirosei type strain, LMG23360T isolated from pineapple rot.</title>
        <authorList>
            <person name="Smits T.H."/>
            <person name="Palmer M."/>
            <person name="Venter S.N."/>
            <person name="Duffy B."/>
            <person name="Steenkamp E.T."/>
            <person name="Chan W.Y."/>
            <person name="Coutinho T.A."/>
            <person name="Coetzee M.P."/>
            <person name="De Maayer P."/>
        </authorList>
    </citation>
    <scope>NUCLEOTIDE SEQUENCE [LARGE SCALE GENOMIC DNA]</scope>
    <source>
        <strain evidence="1">LMG 23360</strain>
    </source>
</reference>
<organism evidence="1 2">
    <name type="scientific">Tatumella morbirosei</name>
    <dbReference type="NCBI Taxonomy" id="642227"/>
    <lineage>
        <taxon>Bacteria</taxon>
        <taxon>Pseudomonadati</taxon>
        <taxon>Pseudomonadota</taxon>
        <taxon>Gammaproteobacteria</taxon>
        <taxon>Enterobacterales</taxon>
        <taxon>Erwiniaceae</taxon>
        <taxon>Tatumella</taxon>
    </lineage>
</organism>
<dbReference type="EMBL" id="JPKR02000003">
    <property type="protein sequence ID" value="KGD73101.1"/>
    <property type="molecule type" value="Genomic_DNA"/>
</dbReference>